<feature type="transmembrane region" description="Helical" evidence="1">
    <location>
        <begin position="15"/>
        <end position="36"/>
    </location>
</feature>
<evidence type="ECO:0000256" key="1">
    <source>
        <dbReference type="SAM" id="Phobius"/>
    </source>
</evidence>
<feature type="transmembrane region" description="Helical" evidence="1">
    <location>
        <begin position="48"/>
        <end position="66"/>
    </location>
</feature>
<dbReference type="Pfam" id="PF11391">
    <property type="entry name" value="DUF2798"/>
    <property type="match status" value="1"/>
</dbReference>
<keyword evidence="3" id="KW-1185">Reference proteome</keyword>
<gene>
    <name evidence="2" type="ORF">FC70_GL001273</name>
</gene>
<keyword evidence="1" id="KW-1133">Transmembrane helix</keyword>
<reference evidence="2 3" key="1">
    <citation type="journal article" date="2015" name="Genome Announc.">
        <title>Expanding the biotechnology potential of lactobacilli through comparative genomics of 213 strains and associated genera.</title>
        <authorList>
            <person name="Sun Z."/>
            <person name="Harris H.M."/>
            <person name="McCann A."/>
            <person name="Guo C."/>
            <person name="Argimon S."/>
            <person name="Zhang W."/>
            <person name="Yang X."/>
            <person name="Jeffery I.B."/>
            <person name="Cooney J.C."/>
            <person name="Kagawa T.F."/>
            <person name="Liu W."/>
            <person name="Song Y."/>
            <person name="Salvetti E."/>
            <person name="Wrobel A."/>
            <person name="Rasinkangas P."/>
            <person name="Parkhill J."/>
            <person name="Rea M.C."/>
            <person name="O'Sullivan O."/>
            <person name="Ritari J."/>
            <person name="Douillard F.P."/>
            <person name="Paul Ross R."/>
            <person name="Yang R."/>
            <person name="Briner A.E."/>
            <person name="Felis G.E."/>
            <person name="de Vos W.M."/>
            <person name="Barrangou R."/>
            <person name="Klaenhammer T.R."/>
            <person name="Caufield P.W."/>
            <person name="Cui Y."/>
            <person name="Zhang H."/>
            <person name="O'Toole P.W."/>
        </authorList>
    </citation>
    <scope>NUCLEOTIDE SEQUENCE [LARGE SCALE GENOMIC DNA]</scope>
    <source>
        <strain evidence="2 3">DSM 15707</strain>
    </source>
</reference>
<dbReference type="EMBL" id="AZFE01000031">
    <property type="protein sequence ID" value="KRL55669.1"/>
    <property type="molecule type" value="Genomic_DNA"/>
</dbReference>
<sequence>MKFQQRLPQSFKETLLFIAVISIISVNIIAPIITGFEIGFSFDHWAQLIHKIPVLWVFIVALVFLTQKPAQFLAGKFLRDQQNSFEATMLVNTICNVFLMSVCMTIIGTWVGSGAISMDPIIHFFIKWPRNFTIALIIEAFVAQPIARTVMSWIHTAPKTVSNANEA</sequence>
<dbReference type="PATRIC" id="fig|1423778.4.peg.1307"/>
<dbReference type="RefSeq" id="WP_057890198.1">
    <property type="nucleotide sequence ID" value="NZ_AZFE01000031.1"/>
</dbReference>
<dbReference type="InterPro" id="IPR021529">
    <property type="entry name" value="DUF2798"/>
</dbReference>
<comment type="caution">
    <text evidence="2">The sequence shown here is derived from an EMBL/GenBank/DDBJ whole genome shotgun (WGS) entry which is preliminary data.</text>
</comment>
<feature type="transmembrane region" description="Helical" evidence="1">
    <location>
        <begin position="87"/>
        <end position="112"/>
    </location>
</feature>
<name>A0A0R1RNP4_9LACO</name>
<dbReference type="AlphaFoldDB" id="A0A0R1RNP4"/>
<keyword evidence="1" id="KW-0812">Transmembrane</keyword>
<evidence type="ECO:0000313" key="3">
    <source>
        <dbReference type="Proteomes" id="UP000051697"/>
    </source>
</evidence>
<keyword evidence="1" id="KW-0472">Membrane</keyword>
<dbReference type="OrthoDB" id="7062363at2"/>
<dbReference type="KEGG" id="lol:LACOL_0033"/>
<protein>
    <submittedName>
        <fullName evidence="2">Uncharacterized protein</fullName>
    </submittedName>
</protein>
<accession>A0A0R1RNP4</accession>
<dbReference type="STRING" id="1423778.FC70_GL001273"/>
<dbReference type="Proteomes" id="UP000051697">
    <property type="component" value="Unassembled WGS sequence"/>
</dbReference>
<organism evidence="2 3">
    <name type="scientific">Paucilactobacillus oligofermentans DSM 15707 = LMG 22743</name>
    <dbReference type="NCBI Taxonomy" id="1423778"/>
    <lineage>
        <taxon>Bacteria</taxon>
        <taxon>Bacillati</taxon>
        <taxon>Bacillota</taxon>
        <taxon>Bacilli</taxon>
        <taxon>Lactobacillales</taxon>
        <taxon>Lactobacillaceae</taxon>
        <taxon>Paucilactobacillus</taxon>
    </lineage>
</organism>
<proteinExistence type="predicted"/>
<evidence type="ECO:0000313" key="2">
    <source>
        <dbReference type="EMBL" id="KRL55669.1"/>
    </source>
</evidence>